<evidence type="ECO:0000313" key="2">
    <source>
        <dbReference type="EMBL" id="KRT67335.1"/>
    </source>
</evidence>
<reference evidence="2 3" key="1">
    <citation type="submission" date="2015-05" db="EMBL/GenBank/DDBJ databases">
        <title>Critical biogeochemical functions in the subsurface are associated with bacteria from new phyla and little studied lineages.</title>
        <authorList>
            <person name="Hug L.A."/>
            <person name="Thomas B.C."/>
            <person name="Sharon I."/>
            <person name="Brown C.T."/>
            <person name="Sharma R."/>
            <person name="Hettich R.L."/>
            <person name="Wilkins M.J."/>
            <person name="Williams K.H."/>
            <person name="Singh A."/>
            <person name="Banfield J.F."/>
        </authorList>
    </citation>
    <scope>NUCLEOTIDE SEQUENCE [LARGE SCALE GENOMIC DNA]</scope>
    <source>
        <strain evidence="2">CSP1-7</strain>
    </source>
</reference>
<accession>A0A0T5ZX48</accession>
<dbReference type="AlphaFoldDB" id="A0A0T5ZX48"/>
<dbReference type="SUPFAM" id="SSF51261">
    <property type="entry name" value="Duplicated hybrid motif"/>
    <property type="match status" value="1"/>
</dbReference>
<feature type="domain" description="M23ase beta-sheet core" evidence="1">
    <location>
        <begin position="75"/>
        <end position="168"/>
    </location>
</feature>
<dbReference type="Pfam" id="PF01551">
    <property type="entry name" value="Peptidase_M23"/>
    <property type="match status" value="1"/>
</dbReference>
<evidence type="ECO:0000313" key="3">
    <source>
        <dbReference type="Proteomes" id="UP000051297"/>
    </source>
</evidence>
<dbReference type="CDD" id="cd12797">
    <property type="entry name" value="M23_peptidase"/>
    <property type="match status" value="1"/>
</dbReference>
<dbReference type="InterPro" id="IPR050570">
    <property type="entry name" value="Cell_wall_metabolism_enzyme"/>
</dbReference>
<organism evidence="2 3">
    <name type="scientific">candidate division WWE3 bacterium CSP1-7</name>
    <dbReference type="NCBI Taxonomy" id="1576480"/>
    <lineage>
        <taxon>Bacteria</taxon>
        <taxon>Katanobacteria</taxon>
    </lineage>
</organism>
<dbReference type="Proteomes" id="UP000051297">
    <property type="component" value="Unassembled WGS sequence"/>
</dbReference>
<evidence type="ECO:0000259" key="1">
    <source>
        <dbReference type="Pfam" id="PF01551"/>
    </source>
</evidence>
<dbReference type="InterPro" id="IPR011055">
    <property type="entry name" value="Dup_hybrid_motif"/>
</dbReference>
<proteinExistence type="predicted"/>
<dbReference type="EMBL" id="LDXK01000003">
    <property type="protein sequence ID" value="KRT67335.1"/>
    <property type="molecule type" value="Genomic_DNA"/>
</dbReference>
<dbReference type="PANTHER" id="PTHR21666">
    <property type="entry name" value="PEPTIDASE-RELATED"/>
    <property type="match status" value="1"/>
</dbReference>
<name>A0A0T5ZX48_UNCKA</name>
<gene>
    <name evidence="2" type="ORF">XU08_C0003G0001</name>
</gene>
<dbReference type="InterPro" id="IPR016047">
    <property type="entry name" value="M23ase_b-sheet_dom"/>
</dbReference>
<sequence>GAERVAVCSSSFTETDEVVSNVVSFASSGPATNEESVGIVIFGNPPVVLPTGWPVGKGCITQGPDGSYSHGGTEAIDIGSVSTGTAVRATFNGVVQTACWASGDGCDPDGYGNYVRLSSLNGNFSAVFGHLATTSVKSGDQVTVGQQVGTVDNTGNSSGTHLHYEFRSLPMAEPYIPRDTGSHGSIRGCSDASECGLCF</sequence>
<protein>
    <submittedName>
        <fullName evidence="2">Membrane-bound metallopeptidase</fullName>
    </submittedName>
</protein>
<dbReference type="PANTHER" id="PTHR21666:SF270">
    <property type="entry name" value="MUREIN HYDROLASE ACTIVATOR ENVC"/>
    <property type="match status" value="1"/>
</dbReference>
<comment type="caution">
    <text evidence="2">The sequence shown here is derived from an EMBL/GenBank/DDBJ whole genome shotgun (WGS) entry which is preliminary data.</text>
</comment>
<dbReference type="Gene3D" id="2.70.70.10">
    <property type="entry name" value="Glucose Permease (Domain IIA)"/>
    <property type="match status" value="1"/>
</dbReference>
<dbReference type="GO" id="GO:0004222">
    <property type="term" value="F:metalloendopeptidase activity"/>
    <property type="evidence" value="ECO:0007669"/>
    <property type="project" value="TreeGrafter"/>
</dbReference>
<dbReference type="STRING" id="1576480.XU08_C0003G0001"/>
<feature type="non-terminal residue" evidence="2">
    <location>
        <position position="1"/>
    </location>
</feature>